<proteinExistence type="predicted"/>
<comment type="caution">
    <text evidence="6">The sequence shown here is derived from an EMBL/GenBank/DDBJ whole genome shotgun (WGS) entry which is preliminary data.</text>
</comment>
<dbReference type="PANTHER" id="PTHR34139:SF1">
    <property type="entry name" value="RNASE MJ1380-RELATED"/>
    <property type="match status" value="1"/>
</dbReference>
<keyword evidence="3" id="KW-0540">Nuclease</keyword>
<keyword evidence="4" id="KW-0547">Nucleotide-binding</keyword>
<evidence type="ECO:0000313" key="7">
    <source>
        <dbReference type="Proteomes" id="UP001476950"/>
    </source>
</evidence>
<reference evidence="6 7" key="1">
    <citation type="submission" date="2022-04" db="EMBL/GenBank/DDBJ databases">
        <title>Positive selection, recombination, and allopatry shape intraspecific diversity of widespread and dominant cyanobacteria.</title>
        <authorList>
            <person name="Wei J."/>
            <person name="Shu W."/>
            <person name="Hu C."/>
        </authorList>
    </citation>
    <scope>NUCLEOTIDE SEQUENCE [LARGE SCALE GENOMIC DNA]</scope>
    <source>
        <strain evidence="6 7">AS-A4</strain>
    </source>
</reference>
<organism evidence="6 7">
    <name type="scientific">Stenomitos frigidus AS-A4</name>
    <dbReference type="NCBI Taxonomy" id="2933935"/>
    <lineage>
        <taxon>Bacteria</taxon>
        <taxon>Bacillati</taxon>
        <taxon>Cyanobacteriota</taxon>
        <taxon>Cyanophyceae</taxon>
        <taxon>Leptolyngbyales</taxon>
        <taxon>Leptolyngbyaceae</taxon>
        <taxon>Stenomitos</taxon>
    </lineage>
</organism>
<dbReference type="EMBL" id="JAMPLM010000001">
    <property type="protein sequence ID" value="MEP1057221.1"/>
    <property type="molecule type" value="Genomic_DNA"/>
</dbReference>
<evidence type="ECO:0000256" key="1">
    <source>
        <dbReference type="ARBA" id="ARBA00022553"/>
    </source>
</evidence>
<evidence type="ECO:0000313" key="6">
    <source>
        <dbReference type="EMBL" id="MEP1057221.1"/>
    </source>
</evidence>
<keyword evidence="2" id="KW-1277">Toxin-antitoxin system</keyword>
<dbReference type="InterPro" id="IPR051813">
    <property type="entry name" value="HepT_RNase_toxin"/>
</dbReference>
<keyword evidence="1" id="KW-0597">Phosphoprotein</keyword>
<gene>
    <name evidence="6" type="ORF">NDI38_02150</name>
</gene>
<evidence type="ECO:0000256" key="2">
    <source>
        <dbReference type="ARBA" id="ARBA00022649"/>
    </source>
</evidence>
<dbReference type="RefSeq" id="WP_190454160.1">
    <property type="nucleotide sequence ID" value="NZ_JAMPLM010000001.1"/>
</dbReference>
<keyword evidence="5" id="KW-0378">Hydrolase</keyword>
<sequence length="117" mass="13587">MSSRDWRLRRQDILKAVEGIHQRTATLTLEEFESNDTIVKAVLFDFIVIGEASRNIPMAIQARYPHSPWRLMNDMRNIAAHEYFRVNLTLAWRTIHNNLPPLIAPLQQLLAAELVEP</sequence>
<protein>
    <submittedName>
        <fullName evidence="6">DUF86 domain-containing protein</fullName>
    </submittedName>
</protein>
<dbReference type="InterPro" id="IPR008201">
    <property type="entry name" value="HepT-like"/>
</dbReference>
<accession>A0ABV0KDA9</accession>
<evidence type="ECO:0000256" key="5">
    <source>
        <dbReference type="ARBA" id="ARBA00022801"/>
    </source>
</evidence>
<name>A0ABV0KDA9_9CYAN</name>
<dbReference type="Pfam" id="PF01934">
    <property type="entry name" value="HepT-like"/>
    <property type="match status" value="1"/>
</dbReference>
<keyword evidence="7" id="KW-1185">Reference proteome</keyword>
<evidence type="ECO:0000256" key="4">
    <source>
        <dbReference type="ARBA" id="ARBA00022741"/>
    </source>
</evidence>
<evidence type="ECO:0000256" key="3">
    <source>
        <dbReference type="ARBA" id="ARBA00022722"/>
    </source>
</evidence>
<dbReference type="Proteomes" id="UP001476950">
    <property type="component" value="Unassembled WGS sequence"/>
</dbReference>
<dbReference type="PANTHER" id="PTHR34139">
    <property type="entry name" value="UPF0331 PROTEIN MJ0127"/>
    <property type="match status" value="1"/>
</dbReference>